<protein>
    <submittedName>
        <fullName evidence="1">Uncharacterized protein</fullName>
    </submittedName>
</protein>
<proteinExistence type="predicted"/>
<accession>A0A0E0B0P0</accession>
<dbReference type="EnsemblPlants" id="OGLUM09G04140.1">
    <property type="protein sequence ID" value="OGLUM09G04140.1"/>
    <property type="gene ID" value="OGLUM09G04140"/>
</dbReference>
<dbReference type="AlphaFoldDB" id="A0A0E0B0P0"/>
<dbReference type="Proteomes" id="UP000026961">
    <property type="component" value="Chromosome 9"/>
</dbReference>
<evidence type="ECO:0000313" key="1">
    <source>
        <dbReference type="EnsemblPlants" id="OGLUM09G04140.1"/>
    </source>
</evidence>
<reference evidence="1" key="2">
    <citation type="submission" date="2018-05" db="EMBL/GenBank/DDBJ databases">
        <title>OgluRS3 (Oryza glumaepatula Reference Sequence Version 3).</title>
        <authorList>
            <person name="Zhang J."/>
            <person name="Kudrna D."/>
            <person name="Lee S."/>
            <person name="Talag J."/>
            <person name="Welchert J."/>
            <person name="Wing R.A."/>
        </authorList>
    </citation>
    <scope>NUCLEOTIDE SEQUENCE [LARGE SCALE GENOMIC DNA]</scope>
</reference>
<name>A0A0E0B0P0_9ORYZ</name>
<dbReference type="HOGENOM" id="CLU_2658566_0_0_1"/>
<dbReference type="Gramene" id="OGLUM09G04140.1">
    <property type="protein sequence ID" value="OGLUM09G04140.1"/>
    <property type="gene ID" value="OGLUM09G04140"/>
</dbReference>
<keyword evidence="2" id="KW-1185">Reference proteome</keyword>
<reference evidence="1" key="1">
    <citation type="submission" date="2015-04" db="UniProtKB">
        <authorList>
            <consortium name="EnsemblPlants"/>
        </authorList>
    </citation>
    <scope>IDENTIFICATION</scope>
</reference>
<organism evidence="1">
    <name type="scientific">Oryza glumipatula</name>
    <dbReference type="NCBI Taxonomy" id="40148"/>
    <lineage>
        <taxon>Eukaryota</taxon>
        <taxon>Viridiplantae</taxon>
        <taxon>Streptophyta</taxon>
        <taxon>Embryophyta</taxon>
        <taxon>Tracheophyta</taxon>
        <taxon>Spermatophyta</taxon>
        <taxon>Magnoliopsida</taxon>
        <taxon>Liliopsida</taxon>
        <taxon>Poales</taxon>
        <taxon>Poaceae</taxon>
        <taxon>BOP clade</taxon>
        <taxon>Oryzoideae</taxon>
        <taxon>Oryzeae</taxon>
        <taxon>Oryzinae</taxon>
        <taxon>Oryza</taxon>
    </lineage>
</organism>
<evidence type="ECO:0000313" key="2">
    <source>
        <dbReference type="Proteomes" id="UP000026961"/>
    </source>
</evidence>
<sequence length="76" mass="8461">MAKEKRILVEKKGGKNPERFLGCQRPADTRHGTSAAHSFLLNSNGIVLVEKTNLFYEALGMKYINVIRTSLANSIL</sequence>